<dbReference type="Gene3D" id="3.40.50.1110">
    <property type="entry name" value="SGNH hydrolase"/>
    <property type="match status" value="1"/>
</dbReference>
<organism evidence="3 4">
    <name type="scientific">Bifidobacterium vespertilionis</name>
    <dbReference type="NCBI Taxonomy" id="2562524"/>
    <lineage>
        <taxon>Bacteria</taxon>
        <taxon>Bacillati</taxon>
        <taxon>Actinomycetota</taxon>
        <taxon>Actinomycetes</taxon>
        <taxon>Bifidobacteriales</taxon>
        <taxon>Bifidobacteriaceae</taxon>
        <taxon>Bifidobacterium</taxon>
    </lineage>
</organism>
<evidence type="ECO:0000313" key="2">
    <source>
        <dbReference type="EMBL" id="KAA8821415.1"/>
    </source>
</evidence>
<dbReference type="Proteomes" id="UP000374630">
    <property type="component" value="Unassembled WGS sequence"/>
</dbReference>
<dbReference type="PANTHER" id="PTHR30383:SF29">
    <property type="entry name" value="SGNH HYDROLASE-TYPE ESTERASE DOMAIN-CONTAINING PROTEIN"/>
    <property type="match status" value="1"/>
</dbReference>
<dbReference type="EMBL" id="RZOA01000003">
    <property type="protein sequence ID" value="KAA8824360.1"/>
    <property type="molecule type" value="Genomic_DNA"/>
</dbReference>
<dbReference type="RefSeq" id="WP_150353430.1">
    <property type="nucleotide sequence ID" value="NZ_RZNZ01000004.1"/>
</dbReference>
<evidence type="ECO:0000259" key="1">
    <source>
        <dbReference type="Pfam" id="PF13472"/>
    </source>
</evidence>
<feature type="domain" description="SGNH hydrolase-type esterase" evidence="1">
    <location>
        <begin position="6"/>
        <end position="189"/>
    </location>
</feature>
<evidence type="ECO:0000313" key="5">
    <source>
        <dbReference type="Proteomes" id="UP000374630"/>
    </source>
</evidence>
<dbReference type="OrthoDB" id="164654at2"/>
<dbReference type="AlphaFoldDB" id="A0A5J5E655"/>
<sequence length="211" mass="23157">MINVLCFGDSNTNGTNPAGGRHPRDVRWTGRLQRLLGDDWYVIEEGMGGRTTVYNNPLEPHRSGIEALPIALVTHRPLDYVIIALGTNDMKDMFRADARAIAAGVDMLVQEVKHTGNRGQDTPRIVIVSPILLRPGIGESPFIGFREEAREVSLKLAPEIRKIADREGCLFLDGAKVAEASDLDKLHMDGENHAKMARALADLLLADRAAD</sequence>
<dbReference type="PANTHER" id="PTHR30383">
    <property type="entry name" value="THIOESTERASE 1/PROTEASE 1/LYSOPHOSPHOLIPASE L1"/>
    <property type="match status" value="1"/>
</dbReference>
<name>A0A5J5E655_9BIFI</name>
<proteinExistence type="predicted"/>
<dbReference type="Proteomes" id="UP000345527">
    <property type="component" value="Unassembled WGS sequence"/>
</dbReference>
<reference evidence="4 5" key="1">
    <citation type="journal article" date="2019" name="Syst. Appl. Microbiol.">
        <title>Characterization of Bifidobacterium species in feaces of the Egyptian fruit bat: Description of B. vespertilionis sp. nov. and B. rousetti sp. nov.</title>
        <authorList>
            <person name="Modesto M."/>
            <person name="Satti M."/>
            <person name="Watanabe K."/>
            <person name="Puglisi E."/>
            <person name="Morelli L."/>
            <person name="Huang C.-H."/>
            <person name="Liou J.-S."/>
            <person name="Miyashita M."/>
            <person name="Tamura T."/>
            <person name="Saito S."/>
            <person name="Mori K."/>
            <person name="Huang L."/>
            <person name="Sciavilla P."/>
            <person name="Sandri C."/>
            <person name="Spiezio C."/>
            <person name="Vitali F."/>
            <person name="Cavalieri D."/>
            <person name="Perpetuini G."/>
            <person name="Tofalo R."/>
            <person name="Bonetti A."/>
            <person name="Arita M."/>
            <person name="Mattarelli P."/>
        </authorList>
    </citation>
    <scope>NUCLEOTIDE SEQUENCE [LARGE SCALE GENOMIC DNA]</scope>
    <source>
        <strain evidence="2 5">RST16</strain>
        <strain evidence="3 4">RST8</strain>
    </source>
</reference>
<evidence type="ECO:0000313" key="4">
    <source>
        <dbReference type="Proteomes" id="UP000345527"/>
    </source>
</evidence>
<comment type="caution">
    <text evidence="3">The sequence shown here is derived from an EMBL/GenBank/DDBJ whole genome shotgun (WGS) entry which is preliminary data.</text>
</comment>
<dbReference type="InterPro" id="IPR051532">
    <property type="entry name" value="Ester_Hydrolysis_Enzymes"/>
</dbReference>
<dbReference type="InterPro" id="IPR013830">
    <property type="entry name" value="SGNH_hydro"/>
</dbReference>
<dbReference type="SUPFAM" id="SSF52266">
    <property type="entry name" value="SGNH hydrolase"/>
    <property type="match status" value="1"/>
</dbReference>
<dbReference type="EMBL" id="RZNZ01000004">
    <property type="protein sequence ID" value="KAA8821415.1"/>
    <property type="molecule type" value="Genomic_DNA"/>
</dbReference>
<gene>
    <name evidence="3" type="ORF">EM848_02515</name>
    <name evidence="2" type="ORF">EMO90_04495</name>
</gene>
<keyword evidence="5" id="KW-1185">Reference proteome</keyword>
<protein>
    <submittedName>
        <fullName evidence="3">GDSL family lipase</fullName>
    </submittedName>
</protein>
<accession>A0A5J5E655</accession>
<dbReference type="Pfam" id="PF13472">
    <property type="entry name" value="Lipase_GDSL_2"/>
    <property type="match status" value="1"/>
</dbReference>
<evidence type="ECO:0000313" key="3">
    <source>
        <dbReference type="EMBL" id="KAA8824360.1"/>
    </source>
</evidence>
<dbReference type="InterPro" id="IPR036514">
    <property type="entry name" value="SGNH_hydro_sf"/>
</dbReference>